<comment type="caution">
    <text evidence="3">The sequence shown here is derived from an EMBL/GenBank/DDBJ whole genome shotgun (WGS) entry which is preliminary data.</text>
</comment>
<gene>
    <name evidence="3" type="ORF">DQG23_05420</name>
</gene>
<evidence type="ECO:0000256" key="2">
    <source>
        <dbReference type="ARBA" id="ARBA00023002"/>
    </source>
</evidence>
<dbReference type="Pfam" id="PF13561">
    <property type="entry name" value="adh_short_C2"/>
    <property type="match status" value="1"/>
</dbReference>
<dbReference type="Gene3D" id="3.40.50.720">
    <property type="entry name" value="NAD(P)-binding Rossmann-like Domain"/>
    <property type="match status" value="1"/>
</dbReference>
<sequence length="256" mass="27170">MYESLFSLEGKTAVITGGNGYLGSALSRALADFGANVVVADLTERDTGDDRLAFIACDVSDTESIRRLFVKTEERFGRIDVLVNGATYGAGYGPDGKVERMSDEDWQKGLDGAAGTVFRCTREVIPYMEKNGGGSIVNFASMYGMVSPDPSIYGDSGANNPVNYGAGKAAVLQFTRYCAAHLASKGIRVNSVTPGPFPNPQTQQNKPFLEQLNKKTMLGRAGSAEEMIGAVLLLASGASSYMTGSNIVVDGGWTAW</sequence>
<evidence type="ECO:0000313" key="3">
    <source>
        <dbReference type="EMBL" id="RAV22384.1"/>
    </source>
</evidence>
<evidence type="ECO:0000256" key="1">
    <source>
        <dbReference type="ARBA" id="ARBA00006484"/>
    </source>
</evidence>
<keyword evidence="4" id="KW-1185">Reference proteome</keyword>
<dbReference type="SUPFAM" id="SSF51735">
    <property type="entry name" value="NAD(P)-binding Rossmann-fold domains"/>
    <property type="match status" value="1"/>
</dbReference>
<dbReference type="RefSeq" id="WP_113029791.1">
    <property type="nucleotide sequence ID" value="NZ_QMFB01000002.1"/>
</dbReference>
<dbReference type="OrthoDB" id="9803333at2"/>
<evidence type="ECO:0000313" key="4">
    <source>
        <dbReference type="Proteomes" id="UP000250369"/>
    </source>
</evidence>
<dbReference type="PRINTS" id="PR00081">
    <property type="entry name" value="GDHRDH"/>
</dbReference>
<dbReference type="InterPro" id="IPR002347">
    <property type="entry name" value="SDR_fam"/>
</dbReference>
<protein>
    <submittedName>
        <fullName evidence="3">Gluconate 5-dehydrogenase</fullName>
    </submittedName>
</protein>
<comment type="similarity">
    <text evidence="1">Belongs to the short-chain dehydrogenases/reductases (SDR) family.</text>
</comment>
<dbReference type="AlphaFoldDB" id="A0A329MRH2"/>
<organism evidence="3 4">
    <name type="scientific">Paenibacillus contaminans</name>
    <dbReference type="NCBI Taxonomy" id="450362"/>
    <lineage>
        <taxon>Bacteria</taxon>
        <taxon>Bacillati</taxon>
        <taxon>Bacillota</taxon>
        <taxon>Bacilli</taxon>
        <taxon>Bacillales</taxon>
        <taxon>Paenibacillaceae</taxon>
        <taxon>Paenibacillus</taxon>
    </lineage>
</organism>
<name>A0A329MRH2_9BACL</name>
<dbReference type="InterPro" id="IPR036291">
    <property type="entry name" value="NAD(P)-bd_dom_sf"/>
</dbReference>
<dbReference type="Proteomes" id="UP000250369">
    <property type="component" value="Unassembled WGS sequence"/>
</dbReference>
<accession>A0A329MRH2</accession>
<reference evidence="3 4" key="1">
    <citation type="journal article" date="2009" name="Int. J. Syst. Evol. Microbiol.">
        <title>Paenibacillus contaminans sp. nov., isolated from a contaminated laboratory plate.</title>
        <authorList>
            <person name="Chou J.H."/>
            <person name="Lee J.H."/>
            <person name="Lin M.C."/>
            <person name="Chang P.S."/>
            <person name="Arun A.B."/>
            <person name="Young C.C."/>
            <person name="Chen W.M."/>
        </authorList>
    </citation>
    <scope>NUCLEOTIDE SEQUENCE [LARGE SCALE GENOMIC DNA]</scope>
    <source>
        <strain evidence="3 4">CKOBP-6</strain>
    </source>
</reference>
<dbReference type="GO" id="GO:0016616">
    <property type="term" value="F:oxidoreductase activity, acting on the CH-OH group of donors, NAD or NADP as acceptor"/>
    <property type="evidence" value="ECO:0007669"/>
    <property type="project" value="TreeGrafter"/>
</dbReference>
<dbReference type="GO" id="GO:0030497">
    <property type="term" value="P:fatty acid elongation"/>
    <property type="evidence" value="ECO:0007669"/>
    <property type="project" value="TreeGrafter"/>
</dbReference>
<proteinExistence type="inferred from homology"/>
<dbReference type="EMBL" id="QMFB01000002">
    <property type="protein sequence ID" value="RAV22384.1"/>
    <property type="molecule type" value="Genomic_DNA"/>
</dbReference>
<keyword evidence="2" id="KW-0560">Oxidoreductase</keyword>
<dbReference type="PRINTS" id="PR00080">
    <property type="entry name" value="SDRFAMILY"/>
</dbReference>
<dbReference type="PANTHER" id="PTHR42760:SF40">
    <property type="entry name" value="3-OXOACYL-[ACYL-CARRIER-PROTEIN] REDUCTASE, CHLOROPLASTIC"/>
    <property type="match status" value="1"/>
</dbReference>
<dbReference type="PANTHER" id="PTHR42760">
    <property type="entry name" value="SHORT-CHAIN DEHYDROGENASES/REDUCTASES FAMILY MEMBER"/>
    <property type="match status" value="1"/>
</dbReference>
<dbReference type="FunFam" id="3.40.50.720:FF:000084">
    <property type="entry name" value="Short-chain dehydrogenase reductase"/>
    <property type="match status" value="1"/>
</dbReference>
<dbReference type="GO" id="GO:0008206">
    <property type="term" value="P:bile acid metabolic process"/>
    <property type="evidence" value="ECO:0007669"/>
    <property type="project" value="UniProtKB-ARBA"/>
</dbReference>